<feature type="transmembrane region" description="Helical" evidence="1">
    <location>
        <begin position="78"/>
        <end position="95"/>
    </location>
</feature>
<keyword evidence="1" id="KW-0472">Membrane</keyword>
<feature type="transmembrane region" description="Helical" evidence="1">
    <location>
        <begin position="53"/>
        <end position="71"/>
    </location>
</feature>
<feature type="transmembrane region" description="Helical" evidence="1">
    <location>
        <begin position="16"/>
        <end position="33"/>
    </location>
</feature>
<reference evidence="3" key="1">
    <citation type="journal article" date="2019" name="Int. J. Syst. Evol. Microbiol.">
        <title>The Global Catalogue of Microorganisms (GCM) 10K type strain sequencing project: providing services to taxonomists for standard genome sequencing and annotation.</title>
        <authorList>
            <consortium name="The Broad Institute Genomics Platform"/>
            <consortium name="The Broad Institute Genome Sequencing Center for Infectious Disease"/>
            <person name="Wu L."/>
            <person name="Ma J."/>
        </authorList>
    </citation>
    <scope>NUCLEOTIDE SEQUENCE [LARGE SCALE GENOMIC DNA]</scope>
    <source>
        <strain evidence="3">KCTC 42644</strain>
    </source>
</reference>
<accession>A0ABV7XBK0</accession>
<dbReference type="EMBL" id="JBHRXV010000006">
    <property type="protein sequence ID" value="MFC3712652.1"/>
    <property type="molecule type" value="Genomic_DNA"/>
</dbReference>
<organism evidence="2 3">
    <name type="scientific">Sphingoaurantiacus capsulatus</name>
    <dbReference type="NCBI Taxonomy" id="1771310"/>
    <lineage>
        <taxon>Bacteria</taxon>
        <taxon>Pseudomonadati</taxon>
        <taxon>Pseudomonadota</taxon>
        <taxon>Alphaproteobacteria</taxon>
        <taxon>Sphingomonadales</taxon>
        <taxon>Sphingosinicellaceae</taxon>
        <taxon>Sphingoaurantiacus</taxon>
    </lineage>
</organism>
<comment type="caution">
    <text evidence="2">The sequence shown here is derived from an EMBL/GenBank/DDBJ whole genome shotgun (WGS) entry which is preliminary data.</text>
</comment>
<keyword evidence="1" id="KW-1133">Transmembrane helix</keyword>
<keyword evidence="3" id="KW-1185">Reference proteome</keyword>
<dbReference type="Proteomes" id="UP001595615">
    <property type="component" value="Unassembled WGS sequence"/>
</dbReference>
<dbReference type="RefSeq" id="WP_380859937.1">
    <property type="nucleotide sequence ID" value="NZ_JBHRXV010000006.1"/>
</dbReference>
<proteinExistence type="predicted"/>
<evidence type="ECO:0000313" key="3">
    <source>
        <dbReference type="Proteomes" id="UP001595615"/>
    </source>
</evidence>
<protein>
    <submittedName>
        <fullName evidence="2">Uncharacterized protein</fullName>
    </submittedName>
</protein>
<gene>
    <name evidence="2" type="ORF">ACFOMD_08725</name>
</gene>
<keyword evidence="1" id="KW-0812">Transmembrane</keyword>
<feature type="transmembrane region" description="Helical" evidence="1">
    <location>
        <begin position="115"/>
        <end position="132"/>
    </location>
</feature>
<evidence type="ECO:0000256" key="1">
    <source>
        <dbReference type="SAM" id="Phobius"/>
    </source>
</evidence>
<sequence>MTPPEHKASAERRGRIVRGIWAACLLLAGLNHARTLLQHGVLWDYHGVGGVSAAYWSSLTVIDPLIAVLLLVRPRIGVPAALLVISTNVAHNLAVTTRRLPEGALFGYVASSPQLLSQIAFLIFVVVTWRWARIATISCSRAT</sequence>
<name>A0ABV7XBK0_9SPHN</name>
<evidence type="ECO:0000313" key="2">
    <source>
        <dbReference type="EMBL" id="MFC3712652.1"/>
    </source>
</evidence>